<protein>
    <recommendedName>
        <fullName evidence="3">PIN domain-containing protein</fullName>
    </recommendedName>
</protein>
<proteinExistence type="predicted"/>
<organism evidence="1 2">
    <name type="scientific">Chitinimonas lacunae</name>
    <dbReference type="NCBI Taxonomy" id="1963018"/>
    <lineage>
        <taxon>Bacteria</taxon>
        <taxon>Pseudomonadati</taxon>
        <taxon>Pseudomonadota</taxon>
        <taxon>Betaproteobacteria</taxon>
        <taxon>Neisseriales</taxon>
        <taxon>Chitinibacteraceae</taxon>
        <taxon>Chitinimonas</taxon>
    </lineage>
</organism>
<sequence>MQQVVAPHARVRVFVDTNVILEAFRVGCWSSLATTFSIETVEKCVEEALTGDPTDPRHVAVDRDVLVAGLSARHPVDKRTIARFGLAHPASAGLDAGELHLLAWLHDQGLMGTVKLLLSTADKAAIVAAGRLDWLDLVTSLEQLAQQAGVGRVQIDQMARHYRQRWLDEIKVKVRLGIIP</sequence>
<evidence type="ECO:0008006" key="3">
    <source>
        <dbReference type="Google" id="ProtNLM"/>
    </source>
</evidence>
<dbReference type="Proteomes" id="UP001595791">
    <property type="component" value="Unassembled WGS sequence"/>
</dbReference>
<reference evidence="2" key="1">
    <citation type="journal article" date="2019" name="Int. J. Syst. Evol. Microbiol.">
        <title>The Global Catalogue of Microorganisms (GCM) 10K type strain sequencing project: providing services to taxonomists for standard genome sequencing and annotation.</title>
        <authorList>
            <consortium name="The Broad Institute Genomics Platform"/>
            <consortium name="The Broad Institute Genome Sequencing Center for Infectious Disease"/>
            <person name="Wu L."/>
            <person name="Ma J."/>
        </authorList>
    </citation>
    <scope>NUCLEOTIDE SEQUENCE [LARGE SCALE GENOMIC DNA]</scope>
    <source>
        <strain evidence="2">LMG 29894</strain>
    </source>
</reference>
<evidence type="ECO:0000313" key="1">
    <source>
        <dbReference type="EMBL" id="MFC4157985.1"/>
    </source>
</evidence>
<evidence type="ECO:0000313" key="2">
    <source>
        <dbReference type="Proteomes" id="UP001595791"/>
    </source>
</evidence>
<accession>A0ABV8ML36</accession>
<dbReference type="EMBL" id="JBHSBU010000001">
    <property type="protein sequence ID" value="MFC4157985.1"/>
    <property type="molecule type" value="Genomic_DNA"/>
</dbReference>
<dbReference type="RefSeq" id="WP_378160192.1">
    <property type="nucleotide sequence ID" value="NZ_JBHSBU010000001.1"/>
</dbReference>
<name>A0ABV8ML36_9NEIS</name>
<keyword evidence="2" id="KW-1185">Reference proteome</keyword>
<gene>
    <name evidence="1" type="ORF">ACFOW7_01310</name>
</gene>
<comment type="caution">
    <text evidence="1">The sequence shown here is derived from an EMBL/GenBank/DDBJ whole genome shotgun (WGS) entry which is preliminary data.</text>
</comment>